<name>A0A517YUA1_9BACT</name>
<dbReference type="OrthoDB" id="273207at2"/>
<evidence type="ECO:0000313" key="2">
    <source>
        <dbReference type="Proteomes" id="UP000317369"/>
    </source>
</evidence>
<keyword evidence="2" id="KW-1185">Reference proteome</keyword>
<dbReference type="EMBL" id="CP036425">
    <property type="protein sequence ID" value="QDU33786.1"/>
    <property type="molecule type" value="Genomic_DNA"/>
</dbReference>
<dbReference type="AlphaFoldDB" id="A0A517YUA1"/>
<dbReference type="Proteomes" id="UP000317369">
    <property type="component" value="Chromosome"/>
</dbReference>
<dbReference type="KEGG" id="pcor:KS4_18430"/>
<reference evidence="1 2" key="1">
    <citation type="submission" date="2019-02" db="EMBL/GenBank/DDBJ databases">
        <title>Deep-cultivation of Planctomycetes and their phenomic and genomic characterization uncovers novel biology.</title>
        <authorList>
            <person name="Wiegand S."/>
            <person name="Jogler M."/>
            <person name="Boedeker C."/>
            <person name="Pinto D."/>
            <person name="Vollmers J."/>
            <person name="Rivas-Marin E."/>
            <person name="Kohn T."/>
            <person name="Peeters S.H."/>
            <person name="Heuer A."/>
            <person name="Rast P."/>
            <person name="Oberbeckmann S."/>
            <person name="Bunk B."/>
            <person name="Jeske O."/>
            <person name="Meyerdierks A."/>
            <person name="Storesund J.E."/>
            <person name="Kallscheuer N."/>
            <person name="Luecker S."/>
            <person name="Lage O.M."/>
            <person name="Pohl T."/>
            <person name="Merkel B.J."/>
            <person name="Hornburger P."/>
            <person name="Mueller R.-W."/>
            <person name="Bruemmer F."/>
            <person name="Labrenz M."/>
            <person name="Spormann A.M."/>
            <person name="Op den Camp H."/>
            <person name="Overmann J."/>
            <person name="Amann R."/>
            <person name="Jetten M.S.M."/>
            <person name="Mascher T."/>
            <person name="Medema M.H."/>
            <person name="Devos D.P."/>
            <person name="Kaster A.-K."/>
            <person name="Ovreas L."/>
            <person name="Rohde M."/>
            <person name="Galperin M.Y."/>
            <person name="Jogler C."/>
        </authorList>
    </citation>
    <scope>NUCLEOTIDE SEQUENCE [LARGE SCALE GENOMIC DNA]</scope>
    <source>
        <strain evidence="1 2">KS4</strain>
    </source>
</reference>
<protein>
    <submittedName>
        <fullName evidence="1">Uncharacterized protein</fullName>
    </submittedName>
</protein>
<sequence length="102" mass="11477">MIGVRDAIIEADVTENQIRNDGLLRSTARINGERVRLSFVHPAAGPLQYPCDTYNDWRDNLRGIVKTLSAQRAMERYGAVRQHQQYRGWAALPSPVELPTSG</sequence>
<accession>A0A517YUA1</accession>
<organism evidence="1 2">
    <name type="scientific">Poriferisphaera corsica</name>
    <dbReference type="NCBI Taxonomy" id="2528020"/>
    <lineage>
        <taxon>Bacteria</taxon>
        <taxon>Pseudomonadati</taxon>
        <taxon>Planctomycetota</taxon>
        <taxon>Phycisphaerae</taxon>
        <taxon>Phycisphaerales</taxon>
        <taxon>Phycisphaeraceae</taxon>
        <taxon>Poriferisphaera</taxon>
    </lineage>
</organism>
<proteinExistence type="predicted"/>
<gene>
    <name evidence="1" type="ORF">KS4_18430</name>
</gene>
<evidence type="ECO:0000313" key="1">
    <source>
        <dbReference type="EMBL" id="QDU33786.1"/>
    </source>
</evidence>